<dbReference type="InterPro" id="IPR051761">
    <property type="entry name" value="MLP-like_ligand-binding"/>
</dbReference>
<dbReference type="SUPFAM" id="SSF55961">
    <property type="entry name" value="Bet v1-like"/>
    <property type="match status" value="1"/>
</dbReference>
<comment type="caution">
    <text evidence="2">The sequence shown here is derived from an EMBL/GenBank/DDBJ whole genome shotgun (WGS) entry which is preliminary data.</text>
</comment>
<organism evidence="2 3">
    <name type="scientific">Mikania micrantha</name>
    <name type="common">bitter vine</name>
    <dbReference type="NCBI Taxonomy" id="192012"/>
    <lineage>
        <taxon>Eukaryota</taxon>
        <taxon>Viridiplantae</taxon>
        <taxon>Streptophyta</taxon>
        <taxon>Embryophyta</taxon>
        <taxon>Tracheophyta</taxon>
        <taxon>Spermatophyta</taxon>
        <taxon>Magnoliopsida</taxon>
        <taxon>eudicotyledons</taxon>
        <taxon>Gunneridae</taxon>
        <taxon>Pentapetalae</taxon>
        <taxon>asterids</taxon>
        <taxon>campanulids</taxon>
        <taxon>Asterales</taxon>
        <taxon>Asteraceae</taxon>
        <taxon>Asteroideae</taxon>
        <taxon>Heliantheae alliance</taxon>
        <taxon>Eupatorieae</taxon>
        <taxon>Mikania</taxon>
    </lineage>
</organism>
<evidence type="ECO:0000313" key="2">
    <source>
        <dbReference type="EMBL" id="KAD2393583.1"/>
    </source>
</evidence>
<dbReference type="EMBL" id="SZYD01000019">
    <property type="protein sequence ID" value="KAD2393583.1"/>
    <property type="molecule type" value="Genomic_DNA"/>
</dbReference>
<evidence type="ECO:0000313" key="3">
    <source>
        <dbReference type="Proteomes" id="UP000326396"/>
    </source>
</evidence>
<keyword evidence="3" id="KW-1185">Reference proteome</keyword>
<dbReference type="Proteomes" id="UP000326396">
    <property type="component" value="Linkage Group LG9"/>
</dbReference>
<dbReference type="CDD" id="cd07816">
    <property type="entry name" value="Bet_v1-like"/>
    <property type="match status" value="1"/>
</dbReference>
<protein>
    <recommendedName>
        <fullName evidence="1">Bet v I/Major latex protein domain-containing protein</fullName>
    </recommendedName>
</protein>
<feature type="domain" description="Bet v I/Major latex protein" evidence="1">
    <location>
        <begin position="2"/>
        <end position="148"/>
    </location>
</feature>
<dbReference type="SMART" id="SM01037">
    <property type="entry name" value="Bet_v_1"/>
    <property type="match status" value="1"/>
</dbReference>
<dbReference type="AlphaFoldDB" id="A0A5N6LMY0"/>
<dbReference type="OrthoDB" id="1858121at2759"/>
<dbReference type="Gene3D" id="3.30.530.20">
    <property type="match status" value="1"/>
</dbReference>
<evidence type="ECO:0000259" key="1">
    <source>
        <dbReference type="SMART" id="SM01037"/>
    </source>
</evidence>
<name>A0A5N6LMY0_9ASTR</name>
<dbReference type="GO" id="GO:0006952">
    <property type="term" value="P:defense response"/>
    <property type="evidence" value="ECO:0007669"/>
    <property type="project" value="InterPro"/>
</dbReference>
<gene>
    <name evidence="2" type="ORF">E3N88_40560</name>
</gene>
<dbReference type="InterPro" id="IPR000916">
    <property type="entry name" value="Bet_v_I/MLP"/>
</dbReference>
<reference evidence="2 3" key="1">
    <citation type="submission" date="2019-05" db="EMBL/GenBank/DDBJ databases">
        <title>Mikania micrantha, genome provides insights into the molecular mechanism of rapid growth.</title>
        <authorList>
            <person name="Liu B."/>
        </authorList>
    </citation>
    <scope>NUCLEOTIDE SEQUENCE [LARGE SCALE GENOMIC DNA]</scope>
    <source>
        <strain evidence="2">NLD-2019</strain>
        <tissue evidence="2">Leaf</tissue>
    </source>
</reference>
<dbReference type="InterPro" id="IPR023393">
    <property type="entry name" value="START-like_dom_sf"/>
</dbReference>
<proteinExistence type="predicted"/>
<dbReference type="PANTHER" id="PTHR31907">
    <property type="entry name" value="MLP-LIKE PROTEIN 423"/>
    <property type="match status" value="1"/>
</dbReference>
<sequence>MGLSGKKTFQVDIKCNGDVFFRYRLADLLIIAPEFMKSCELQEGEWGAVGSIVNTNYALDGRKQFVKHSIEAVDEEDKLITFKVHEGDLLTIYKSFKVHLHVNGTDDKITVTWTFVYDKTNDNIPDPDSLAEAAQNVTKYVETRLNPDLVAKINIPQLQ</sequence>
<accession>A0A5N6LMY0</accession>
<dbReference type="Pfam" id="PF00407">
    <property type="entry name" value="Bet_v_1"/>
    <property type="match status" value="1"/>
</dbReference>